<proteinExistence type="inferred from homology"/>
<dbReference type="GO" id="GO:0050734">
    <property type="term" value="F:hydroxycinnamoyltransferase activity"/>
    <property type="evidence" value="ECO:0007669"/>
    <property type="project" value="UniProtKB-ARBA"/>
</dbReference>
<dbReference type="Proteomes" id="UP000032180">
    <property type="component" value="Chromosome 7"/>
</dbReference>
<keyword evidence="3" id="KW-1185">Reference proteome</keyword>
<comment type="similarity">
    <text evidence="1">Belongs to the plant acyltransferase family.</text>
</comment>
<dbReference type="Gene3D" id="3.30.559.10">
    <property type="entry name" value="Chloramphenicol acetyltransferase-like domain"/>
    <property type="match status" value="2"/>
</dbReference>
<reference evidence="2 3" key="1">
    <citation type="submission" date="2012-08" db="EMBL/GenBank/DDBJ databases">
        <title>Oryza genome evolution.</title>
        <authorList>
            <person name="Wing R.A."/>
        </authorList>
    </citation>
    <scope>NUCLEOTIDE SEQUENCE</scope>
</reference>
<dbReference type="STRING" id="77586.A0A0D9WXB6"/>
<accession>A0A0D9WXB6</accession>
<dbReference type="PANTHER" id="PTHR31147:SF61">
    <property type="entry name" value="ACYL TRANSFERASE 15"/>
    <property type="match status" value="1"/>
</dbReference>
<reference evidence="3" key="2">
    <citation type="submission" date="2013-12" db="EMBL/GenBank/DDBJ databases">
        <authorList>
            <person name="Yu Y."/>
            <person name="Lee S."/>
            <person name="de Baynast K."/>
            <person name="Wissotski M."/>
            <person name="Liu L."/>
            <person name="Talag J."/>
            <person name="Goicoechea J."/>
            <person name="Angelova A."/>
            <person name="Jetty R."/>
            <person name="Kudrna D."/>
            <person name="Golser W."/>
            <person name="Rivera L."/>
            <person name="Zhang J."/>
            <person name="Wing R."/>
        </authorList>
    </citation>
    <scope>NUCLEOTIDE SEQUENCE</scope>
</reference>
<dbReference type="InterPro" id="IPR050898">
    <property type="entry name" value="Plant_acyltransferase"/>
</dbReference>
<name>A0A0D9WXB6_9ORYZ</name>
<evidence type="ECO:0000313" key="2">
    <source>
        <dbReference type="EnsemblPlants" id="LPERR07G07710.1"/>
    </source>
</evidence>
<organism evidence="2 3">
    <name type="scientific">Leersia perrieri</name>
    <dbReference type="NCBI Taxonomy" id="77586"/>
    <lineage>
        <taxon>Eukaryota</taxon>
        <taxon>Viridiplantae</taxon>
        <taxon>Streptophyta</taxon>
        <taxon>Embryophyta</taxon>
        <taxon>Tracheophyta</taxon>
        <taxon>Spermatophyta</taxon>
        <taxon>Magnoliopsida</taxon>
        <taxon>Liliopsida</taxon>
        <taxon>Poales</taxon>
        <taxon>Poaceae</taxon>
        <taxon>BOP clade</taxon>
        <taxon>Oryzoideae</taxon>
        <taxon>Oryzeae</taxon>
        <taxon>Oryzinae</taxon>
        <taxon>Leersia</taxon>
    </lineage>
</organism>
<dbReference type="InterPro" id="IPR023213">
    <property type="entry name" value="CAT-like_dom_sf"/>
</dbReference>
<protein>
    <submittedName>
        <fullName evidence="2">Uncharacterized protein</fullName>
    </submittedName>
</protein>
<evidence type="ECO:0000313" key="3">
    <source>
        <dbReference type="Proteomes" id="UP000032180"/>
    </source>
</evidence>
<dbReference type="Gramene" id="LPERR07G07710.1">
    <property type="protein sequence ID" value="LPERR07G07710.1"/>
    <property type="gene ID" value="LPERR07G07710"/>
</dbReference>
<reference evidence="2" key="3">
    <citation type="submission" date="2015-04" db="UniProtKB">
        <authorList>
            <consortium name="EnsemblPlants"/>
        </authorList>
    </citation>
    <scope>IDENTIFICATION</scope>
</reference>
<dbReference type="PANTHER" id="PTHR31147">
    <property type="entry name" value="ACYL TRANSFERASE 4"/>
    <property type="match status" value="1"/>
</dbReference>
<sequence>MSTVVVSKSPSVVVQPSETVTWAGKKGILSPADKALITLPSTVLYAFEQPIHEPVESIRRGLSQALVHYYPMAGRLAGGDDDLHIDCNGEGVAFTGASANCTIKELMSAVDESQQKSMMPLLEELVYSMERFTRADPFVLMQVTTFRCGGTIVGVTWDHGVADGFGIARFMQAVGELARGLPTPSALPVCFKYNNDQHHQQPVPVIPPYTMAVRQVISEVPPASDLGASSITLPASLISRIRRGGCSLFEAVAAVLWRCRTRIVMSDPETPAVLIFSANTRRYMGLDESYYGNCFTQPIAVEKSGVVAHSGDIMDVVAIIRRAKEQVPEHFKENGDVVAGMLQAIGDLRGQVGYHNAFGITSWRNIGFEDADFGCGTPARVLTYALNLFTPVCVLCPQTSGDQHGACRVISWCVTPQHADAFHQEIATL</sequence>
<dbReference type="Pfam" id="PF02458">
    <property type="entry name" value="Transferase"/>
    <property type="match status" value="1"/>
</dbReference>
<dbReference type="EnsemblPlants" id="LPERR07G07710.1">
    <property type="protein sequence ID" value="LPERR07G07710.1"/>
    <property type="gene ID" value="LPERR07G07710"/>
</dbReference>
<dbReference type="HOGENOM" id="CLU_014546_4_0_1"/>
<evidence type="ECO:0000256" key="1">
    <source>
        <dbReference type="ARBA" id="ARBA00009861"/>
    </source>
</evidence>
<dbReference type="AlphaFoldDB" id="A0A0D9WXB6"/>
<dbReference type="eggNOG" id="ENOG502RMG6">
    <property type="taxonomic scope" value="Eukaryota"/>
</dbReference>